<sequence length="762" mass="84605">MVKLLSIFLISEYSGERQVVFRYPLDPFDRKDQQLPNLNLPAYAPLDRLVDPNRLFIARGHPLASVSDRPAGYPLTGEPPCCPDDPDPTPNALSDDSATLALPMGRSDRPPSIVPAPTTMPSLLEASSTQVPGHGYTFTDQSRGLQYYAPSVTATSAVFRQTRESRQAHEQAKVMTHDSWSHESGLGLSNKVILTFIARKSALLNRRFQTTVGNLMFLGLPMAFTLPAKPTSSTPATLYERARTTQGATNSGSTPGSTGAAFGSHSQPCLLLANHHYLRHYRATTAHQTRAPGSTSVAPNGGSSASNAPTWPDATFDYDFSDSELGSSQATVAVPDTLSPQYQLTMFNLLFVLDYTDSEAEAKADLVYHHVIAKLCTVLGFAQRSNQYVSTEINRLSKILESAIGESCTYAEWIAKACEQSTLARAIAQVYDAVCHDQVAHLQIDGRYSLSLQVPRLHEDLWAEMSQEELTDKLAAYPYIRPQQILLPLQPPEQILRSIPMDANISLRLLIKELSNRRALGDLHSVIDCSLAQMYQLAAHLIYWRKAKVINKPKLGCEYIVSPKADLSKIREYNDEFQVRYPGINLLEFLAAFSTPKSFLKHIQSIDPKHRGLYFKALEYLLSRDLVTELHTYAYAKTPSTIKPVFPWDQPTKDTSTAPSGTPAIKSATGAAGPHTVNDDTPLTQPSDKPSSKSAKPGDLTQWLSEIDQRYSTRKKRFSELFDYLDGKHSTYEIHYLLQIPFSDLKAALKLYRSHLITMKHC</sequence>
<dbReference type="GO" id="GO:0038202">
    <property type="term" value="P:TORC1 signaling"/>
    <property type="evidence" value="ECO:0007669"/>
    <property type="project" value="TreeGrafter"/>
</dbReference>
<dbReference type="AlphaFoldDB" id="A0A9W8B6P4"/>
<keyword evidence="4" id="KW-1185">Reference proteome</keyword>
<feature type="compositionally biased region" description="Low complexity" evidence="2">
    <location>
        <begin position="686"/>
        <end position="697"/>
    </location>
</feature>
<keyword evidence="1" id="KW-0469">Meiosis</keyword>
<keyword evidence="1" id="KW-0732">Signal</keyword>
<comment type="function">
    <text evidence="1">Mediates inactivation of the TORC1 complex in response to amino acid starvation. Required for meiotic nuclear division.</text>
</comment>
<dbReference type="EMBL" id="JANBQB010000338">
    <property type="protein sequence ID" value="KAJ1977554.1"/>
    <property type="molecule type" value="Genomic_DNA"/>
</dbReference>
<reference evidence="3" key="1">
    <citation type="submission" date="2022-07" db="EMBL/GenBank/DDBJ databases">
        <title>Phylogenomic reconstructions and comparative analyses of Kickxellomycotina fungi.</title>
        <authorList>
            <person name="Reynolds N.K."/>
            <person name="Stajich J.E."/>
            <person name="Barry K."/>
            <person name="Grigoriev I.V."/>
            <person name="Crous P."/>
            <person name="Smith M.E."/>
        </authorList>
    </citation>
    <scope>NUCLEOTIDE SEQUENCE</scope>
    <source>
        <strain evidence="3">RSA 567</strain>
    </source>
</reference>
<dbReference type="GO" id="GO:1904262">
    <property type="term" value="P:negative regulation of TORC1 signaling"/>
    <property type="evidence" value="ECO:0007669"/>
    <property type="project" value="TreeGrafter"/>
</dbReference>
<dbReference type="GO" id="GO:0010508">
    <property type="term" value="P:positive regulation of autophagy"/>
    <property type="evidence" value="ECO:0007669"/>
    <property type="project" value="TreeGrafter"/>
</dbReference>
<dbReference type="GO" id="GO:1990130">
    <property type="term" value="C:GATOR1 complex"/>
    <property type="evidence" value="ECO:0007669"/>
    <property type="project" value="TreeGrafter"/>
</dbReference>
<evidence type="ECO:0000313" key="4">
    <source>
        <dbReference type="Proteomes" id="UP001151582"/>
    </source>
</evidence>
<feature type="compositionally biased region" description="Polar residues" evidence="2">
    <location>
        <begin position="244"/>
        <end position="257"/>
    </location>
</feature>
<feature type="region of interest" description="Disordered" evidence="2">
    <location>
        <begin position="241"/>
        <end position="260"/>
    </location>
</feature>
<evidence type="ECO:0000256" key="2">
    <source>
        <dbReference type="SAM" id="MobiDB-lite"/>
    </source>
</evidence>
<gene>
    <name evidence="3" type="primary">npr3</name>
    <name evidence="3" type="ORF">H4R34_003538</name>
</gene>
<name>A0A9W8B6P4_9FUNG</name>
<feature type="region of interest" description="Disordered" evidence="2">
    <location>
        <begin position="646"/>
        <end position="699"/>
    </location>
</feature>
<comment type="similarity">
    <text evidence="1">Belongs to the NPR3 family.</text>
</comment>
<feature type="region of interest" description="Disordered" evidence="2">
    <location>
        <begin position="68"/>
        <end position="97"/>
    </location>
</feature>
<organism evidence="3 4">
    <name type="scientific">Dimargaris verticillata</name>
    <dbReference type="NCBI Taxonomy" id="2761393"/>
    <lineage>
        <taxon>Eukaryota</taxon>
        <taxon>Fungi</taxon>
        <taxon>Fungi incertae sedis</taxon>
        <taxon>Zoopagomycota</taxon>
        <taxon>Kickxellomycotina</taxon>
        <taxon>Dimargaritomycetes</taxon>
        <taxon>Dimargaritales</taxon>
        <taxon>Dimargaritaceae</taxon>
        <taxon>Dimargaris</taxon>
    </lineage>
</organism>
<comment type="caution">
    <text evidence="3">The sequence shown here is derived from an EMBL/GenBank/DDBJ whole genome shotgun (WGS) entry which is preliminary data.</text>
</comment>
<evidence type="ECO:0000256" key="1">
    <source>
        <dbReference type="RuleBase" id="RU368069"/>
    </source>
</evidence>
<dbReference type="PANTHER" id="PTHR13153">
    <property type="entry name" value="CGTHBA PROTEIN -14 GENE PROTEIN"/>
    <property type="match status" value="1"/>
</dbReference>
<evidence type="ECO:0000313" key="3">
    <source>
        <dbReference type="EMBL" id="KAJ1977554.1"/>
    </source>
</evidence>
<accession>A0A9W8B6P4</accession>
<dbReference type="Proteomes" id="UP001151582">
    <property type="component" value="Unassembled WGS sequence"/>
</dbReference>
<comment type="subcellular location">
    <subcellularLocation>
        <location evidence="1">Vacuole membrane</location>
        <topology evidence="1">Peripheral membrane protein</topology>
    </subcellularLocation>
</comment>
<proteinExistence type="inferred from homology"/>
<dbReference type="InterPro" id="IPR005365">
    <property type="entry name" value="Npr3"/>
</dbReference>
<dbReference type="GO" id="GO:0005774">
    <property type="term" value="C:vacuolar membrane"/>
    <property type="evidence" value="ECO:0007669"/>
    <property type="project" value="UniProtKB-SubCell"/>
</dbReference>
<feature type="region of interest" description="Disordered" evidence="2">
    <location>
        <begin position="285"/>
        <end position="308"/>
    </location>
</feature>
<protein>
    <recommendedName>
        <fullName evidence="1">Nitrogen permease regulator 3</fullName>
    </recommendedName>
    <alternativeName>
        <fullName evidence="1">Required for meiotic nuclear division protein 11</fullName>
    </alternativeName>
</protein>
<dbReference type="PANTHER" id="PTHR13153:SF5">
    <property type="entry name" value="GATOR COMPLEX PROTEIN NPRL3"/>
    <property type="match status" value="1"/>
</dbReference>
<dbReference type="OrthoDB" id="18648at2759"/>
<dbReference type="GO" id="GO:0051321">
    <property type="term" value="P:meiotic cell cycle"/>
    <property type="evidence" value="ECO:0007669"/>
    <property type="project" value="UniProtKB-UniRule"/>
</dbReference>
<dbReference type="Pfam" id="PF03666">
    <property type="entry name" value="NPR3"/>
    <property type="match status" value="1"/>
</dbReference>
<dbReference type="GO" id="GO:0034198">
    <property type="term" value="P:cellular response to amino acid starvation"/>
    <property type="evidence" value="ECO:0007669"/>
    <property type="project" value="TreeGrafter"/>
</dbReference>